<dbReference type="GO" id="GO:0071949">
    <property type="term" value="F:FAD binding"/>
    <property type="evidence" value="ECO:0007669"/>
    <property type="project" value="InterPro"/>
</dbReference>
<evidence type="ECO:0000256" key="6">
    <source>
        <dbReference type="ARBA" id="ARBA00022827"/>
    </source>
</evidence>
<dbReference type="OrthoDB" id="10029326at2759"/>
<feature type="transmembrane region" description="Helical" evidence="11">
    <location>
        <begin position="766"/>
        <end position="789"/>
    </location>
</feature>
<keyword evidence="6" id="KW-0274">FAD</keyword>
<evidence type="ECO:0000256" key="11">
    <source>
        <dbReference type="SAM" id="Phobius"/>
    </source>
</evidence>
<dbReference type="EMBL" id="PVQB02000733">
    <property type="protein sequence ID" value="KAF4334071.1"/>
    <property type="molecule type" value="Genomic_DNA"/>
</dbReference>
<evidence type="ECO:0000256" key="5">
    <source>
        <dbReference type="ARBA" id="ARBA00022692"/>
    </source>
</evidence>
<proteinExistence type="inferred from homology"/>
<evidence type="ECO:0000256" key="2">
    <source>
        <dbReference type="ARBA" id="ARBA00004370"/>
    </source>
</evidence>
<sequence>MLDHTGFRVIIAGGGVAGLTLANALEQANIDYVLLERRDTIAPQVGASIGIARYLKGRSRYYGSQIVTIRDAWSARDLMSVGSDWRGEYSSDSSELFDLIVFYRTGYDFLWGDRQVLLETLFENIQDKGKVLMNKNIVDIEHKSDGVIVRCDDGSSFRGDILAGADGVRSKTREELWKLAKPIQPDLVMHDENNMIAEYRCLFGIATGIQHFDSGDLDIGYNTGRSTLTIAAKNGRVYYFIMERMKEVYRLKDIPHYSQAEAEEFALQHGDMCIRPNLKFSHLWENTISFRLVPLEEGKFKIWTWGRIACLGDSIHKMTPNLGAGGNAAIESAAALANSIKAMVGKHPEGPPPMTEVKKCLDGYQRSRESRAASIVDICGKVTRLQAVQGTVERLFFWLFLPRLGDFLADMGSNIYIGAPMLEYLPPPKASLGGTMPFNPTQGEDKKESKVKRALVTLPLLGLFYLTRRVLDVSESVPWALQMLETGKVSADTHSVPIRQAFYNINWLDSFWAPINMYFVPIISGFDAASRKQLLSFLTDYGVIIAIWAIESNRRNNALTPAQLPSLFTLLGQIRGIGVISPLYYALHYISSPIENFKATDMRLTRMNNTLSILPAMILTYYIPFCGMMFSPTLLGRQSWLFVWQMFPIWIGIMTSILPNAFPSTTMSDRINAPKRDLPLIRFMIGSLVGLSACVWIWAWSTAPYGEPGIFFPITLPLATSDLTAFMREFLKFDETFLFAATFIWLGCLFWDMKHAGMLQVSWLKIVIYATCTVVILGPGAAAGLGWLWREDIITNRRHKAAVTEATAARWIDAQLADKKGIE</sequence>
<keyword evidence="5 11" id="KW-0812">Transmembrane</keyword>
<reference evidence="13" key="2">
    <citation type="submission" date="2020-02" db="EMBL/GenBank/DDBJ databases">
        <title>Identification and distribution of gene clusters putatively required for synthesis of sphingolipid metabolism inhibitors in phylogenetically diverse species of the filamentous fungus Fusarium.</title>
        <authorList>
            <person name="Kim H.-S."/>
            <person name="Busman M."/>
            <person name="Brown D.W."/>
            <person name="Divon H."/>
            <person name="Uhlig S."/>
            <person name="Proctor R.H."/>
        </authorList>
    </citation>
    <scope>NUCLEOTIDE SEQUENCE</scope>
    <source>
        <strain evidence="13">NRRL 25174</strain>
    </source>
</reference>
<dbReference type="PANTHER" id="PTHR47356">
    <property type="entry name" value="FAD-DEPENDENT MONOOXYGENASE ASQG-RELATED"/>
    <property type="match status" value="1"/>
</dbReference>
<feature type="transmembrane region" description="Helical" evidence="11">
    <location>
        <begin position="642"/>
        <end position="662"/>
    </location>
</feature>
<gene>
    <name evidence="13" type="ORF">FBEOM_12082</name>
</gene>
<evidence type="ECO:0000313" key="13">
    <source>
        <dbReference type="EMBL" id="KAF4334071.1"/>
    </source>
</evidence>
<feature type="transmembrane region" description="Helical" evidence="11">
    <location>
        <begin position="611"/>
        <end position="630"/>
    </location>
</feature>
<keyword evidence="14" id="KW-1185">Reference proteome</keyword>
<feature type="transmembrane region" description="Helical" evidence="11">
    <location>
        <begin position="709"/>
        <end position="727"/>
    </location>
</feature>
<name>A0A9P5A8C1_9HYPO</name>
<comment type="subcellular location">
    <subcellularLocation>
        <location evidence="2">Membrane</location>
    </subcellularLocation>
</comment>
<dbReference type="SUPFAM" id="SSF51905">
    <property type="entry name" value="FAD/NAD(P)-binding domain"/>
    <property type="match status" value="1"/>
</dbReference>
<dbReference type="GO" id="GO:0016020">
    <property type="term" value="C:membrane"/>
    <property type="evidence" value="ECO:0007669"/>
    <property type="project" value="UniProtKB-SubCell"/>
</dbReference>
<dbReference type="Gene3D" id="3.50.50.60">
    <property type="entry name" value="FAD/NAD(P)-binding domain"/>
    <property type="match status" value="1"/>
</dbReference>
<evidence type="ECO:0000256" key="4">
    <source>
        <dbReference type="ARBA" id="ARBA00022630"/>
    </source>
</evidence>
<dbReference type="InterPro" id="IPR002938">
    <property type="entry name" value="FAD-bd"/>
</dbReference>
<keyword evidence="9" id="KW-0503">Monooxygenase</keyword>
<comment type="cofactor">
    <cofactor evidence="1">
        <name>FAD</name>
        <dbReference type="ChEBI" id="CHEBI:57692"/>
    </cofactor>
</comment>
<dbReference type="PANTHER" id="PTHR47356:SF2">
    <property type="entry name" value="FAD-BINDING DOMAIN-CONTAINING PROTEIN-RELATED"/>
    <property type="match status" value="1"/>
</dbReference>
<dbReference type="Pfam" id="PF01494">
    <property type="entry name" value="FAD_binding_3"/>
    <property type="match status" value="1"/>
</dbReference>
<reference evidence="13" key="1">
    <citation type="journal article" date="2017" name="Mycologia">
        <title>Fusarium algeriense, sp. nov., a novel toxigenic crown rot pathogen of durum wheat from Algeria is nested in the Fusarium burgessii species complex.</title>
        <authorList>
            <person name="Laraba I."/>
            <person name="Keddad A."/>
            <person name="Boureghda H."/>
            <person name="Abdallah N."/>
            <person name="Vaughan M.M."/>
            <person name="Proctor R.H."/>
            <person name="Busman M."/>
            <person name="O'Donnell K."/>
        </authorList>
    </citation>
    <scope>NUCLEOTIDE SEQUENCE</scope>
    <source>
        <strain evidence="13">NRRL 25174</strain>
    </source>
</reference>
<keyword evidence="4" id="KW-0285">Flavoprotein</keyword>
<feature type="transmembrane region" description="Helical" evidence="11">
    <location>
        <begin position="570"/>
        <end position="590"/>
    </location>
</feature>
<feature type="domain" description="FAD-binding" evidence="12">
    <location>
        <begin position="300"/>
        <end position="376"/>
    </location>
</feature>
<evidence type="ECO:0000313" key="14">
    <source>
        <dbReference type="Proteomes" id="UP000730481"/>
    </source>
</evidence>
<dbReference type="Proteomes" id="UP000730481">
    <property type="component" value="Unassembled WGS sequence"/>
</dbReference>
<comment type="caution">
    <text evidence="13">The sequence shown here is derived from an EMBL/GenBank/DDBJ whole genome shotgun (WGS) entry which is preliminary data.</text>
</comment>
<dbReference type="InterPro" id="IPR050562">
    <property type="entry name" value="FAD_mOase_fung"/>
</dbReference>
<dbReference type="AlphaFoldDB" id="A0A9P5A8C1"/>
<evidence type="ECO:0000256" key="8">
    <source>
        <dbReference type="ARBA" id="ARBA00023002"/>
    </source>
</evidence>
<dbReference type="GO" id="GO:0004497">
    <property type="term" value="F:monooxygenase activity"/>
    <property type="evidence" value="ECO:0007669"/>
    <property type="project" value="UniProtKB-KW"/>
</dbReference>
<evidence type="ECO:0000256" key="3">
    <source>
        <dbReference type="ARBA" id="ARBA00007992"/>
    </source>
</evidence>
<feature type="transmembrane region" description="Helical" evidence="11">
    <location>
        <begin position="683"/>
        <end position="703"/>
    </location>
</feature>
<evidence type="ECO:0000256" key="10">
    <source>
        <dbReference type="ARBA" id="ARBA00023136"/>
    </source>
</evidence>
<evidence type="ECO:0000256" key="1">
    <source>
        <dbReference type="ARBA" id="ARBA00001974"/>
    </source>
</evidence>
<comment type="similarity">
    <text evidence="3">Belongs to the paxM FAD-dependent monooxygenase family.</text>
</comment>
<accession>A0A9P5A8C1</accession>
<keyword evidence="8" id="KW-0560">Oxidoreductase</keyword>
<dbReference type="InterPro" id="IPR036188">
    <property type="entry name" value="FAD/NAD-bd_sf"/>
</dbReference>
<evidence type="ECO:0000256" key="7">
    <source>
        <dbReference type="ARBA" id="ARBA00022989"/>
    </source>
</evidence>
<keyword evidence="10 11" id="KW-0472">Membrane</keyword>
<feature type="transmembrane region" description="Helical" evidence="11">
    <location>
        <begin position="736"/>
        <end position="754"/>
    </location>
</feature>
<keyword evidence="7 11" id="KW-1133">Transmembrane helix</keyword>
<organism evidence="13 14">
    <name type="scientific">Fusarium beomiforme</name>
    <dbReference type="NCBI Taxonomy" id="44412"/>
    <lineage>
        <taxon>Eukaryota</taxon>
        <taxon>Fungi</taxon>
        <taxon>Dikarya</taxon>
        <taxon>Ascomycota</taxon>
        <taxon>Pezizomycotina</taxon>
        <taxon>Sordariomycetes</taxon>
        <taxon>Hypocreomycetidae</taxon>
        <taxon>Hypocreales</taxon>
        <taxon>Nectriaceae</taxon>
        <taxon>Fusarium</taxon>
        <taxon>Fusarium burgessii species complex</taxon>
    </lineage>
</organism>
<protein>
    <submittedName>
        <fullName evidence="13">FAD NAD(P)-binding domain protein</fullName>
    </submittedName>
</protein>
<dbReference type="PRINTS" id="PR00420">
    <property type="entry name" value="RNGMNOXGNASE"/>
</dbReference>
<evidence type="ECO:0000256" key="9">
    <source>
        <dbReference type="ARBA" id="ARBA00023033"/>
    </source>
</evidence>
<evidence type="ECO:0000259" key="12">
    <source>
        <dbReference type="Pfam" id="PF01494"/>
    </source>
</evidence>